<evidence type="ECO:0000313" key="4">
    <source>
        <dbReference type="Proteomes" id="UP000595140"/>
    </source>
</evidence>
<organism evidence="3 4">
    <name type="scientific">Cuscuta campestris</name>
    <dbReference type="NCBI Taxonomy" id="132261"/>
    <lineage>
        <taxon>Eukaryota</taxon>
        <taxon>Viridiplantae</taxon>
        <taxon>Streptophyta</taxon>
        <taxon>Embryophyta</taxon>
        <taxon>Tracheophyta</taxon>
        <taxon>Spermatophyta</taxon>
        <taxon>Magnoliopsida</taxon>
        <taxon>eudicotyledons</taxon>
        <taxon>Gunneridae</taxon>
        <taxon>Pentapetalae</taxon>
        <taxon>asterids</taxon>
        <taxon>lamiids</taxon>
        <taxon>Solanales</taxon>
        <taxon>Convolvulaceae</taxon>
        <taxon>Cuscuteae</taxon>
        <taxon>Cuscuta</taxon>
        <taxon>Cuscuta subgen. Grammica</taxon>
        <taxon>Cuscuta sect. Cleistogrammica</taxon>
    </lineage>
</organism>
<gene>
    <name evidence="3" type="ORF">CCAM_LOCUS11547</name>
</gene>
<dbReference type="EMBL" id="OOIL02000835">
    <property type="protein sequence ID" value="VFQ69771.1"/>
    <property type="molecule type" value="Genomic_DNA"/>
</dbReference>
<name>A0A484KUQ9_9ASTE</name>
<dbReference type="OrthoDB" id="536038at2759"/>
<feature type="region of interest" description="Disordered" evidence="1">
    <location>
        <begin position="305"/>
        <end position="357"/>
    </location>
</feature>
<dbReference type="InterPro" id="IPR026960">
    <property type="entry name" value="RVT-Znf"/>
</dbReference>
<dbReference type="Proteomes" id="UP000595140">
    <property type="component" value="Unassembled WGS sequence"/>
</dbReference>
<dbReference type="PANTHER" id="PTHR33116">
    <property type="entry name" value="REVERSE TRANSCRIPTASE ZINC-BINDING DOMAIN-CONTAINING PROTEIN-RELATED-RELATED"/>
    <property type="match status" value="1"/>
</dbReference>
<dbReference type="AlphaFoldDB" id="A0A484KUQ9"/>
<reference evidence="3 4" key="1">
    <citation type="submission" date="2018-04" db="EMBL/GenBank/DDBJ databases">
        <authorList>
            <person name="Vogel A."/>
        </authorList>
    </citation>
    <scope>NUCLEOTIDE SEQUENCE [LARGE SCALE GENOMIC DNA]</scope>
</reference>
<feature type="domain" description="Reverse transcriptase zinc-binding" evidence="2">
    <location>
        <begin position="714"/>
        <end position="798"/>
    </location>
</feature>
<evidence type="ECO:0000259" key="2">
    <source>
        <dbReference type="Pfam" id="PF13966"/>
    </source>
</evidence>
<proteinExistence type="predicted"/>
<keyword evidence="4" id="KW-1185">Reference proteome</keyword>
<feature type="compositionally biased region" description="Basic residues" evidence="1">
    <location>
        <begin position="319"/>
        <end position="334"/>
    </location>
</feature>
<evidence type="ECO:0000313" key="3">
    <source>
        <dbReference type="EMBL" id="VFQ69771.1"/>
    </source>
</evidence>
<protein>
    <recommendedName>
        <fullName evidence="2">Reverse transcriptase zinc-binding domain-containing protein</fullName>
    </recommendedName>
</protein>
<evidence type="ECO:0000256" key="1">
    <source>
        <dbReference type="SAM" id="MobiDB-lite"/>
    </source>
</evidence>
<sequence length="823" mass="93425">MDLRIFRFGKEGGIIEAIQITGIIQGTDEDTISTSHGFNAKVLINLTPSEFKPRTEGNVVTASGNDKLGREVEDLGIVNPLQLEEFPRVEQAKRNSSLEPLSREEQCLIDGLFNQNLEVQASSLGDPMQSELDLMIIDDKVEDQAGGDLQKQYEMLKPIFEQHISDDFENSLWMIKEALRSPFVKDKIQQGLVSTLRGKAIKAKREAMKSAQCIRAIKLKASALGKPLKLGRKTAMGIYPGSAKVCVEMDVSISKPPKIHLRLGTRDLWLPCSYEDHPPFCSKCLRFGHQLSHCQKLSSQAELLGPSRAGGSKQEWKMVMRKVPKPSHDLRRKAPTPEELSSQTETEYEANPTQENRERMQKANAELILATKLEDVLIASQDFFMGQHIPKAYGSTFLTLIPKTENPKRFEDYRPISLSTFMSKINTKILAKRLNTLLPKLISKEQAAFQKGKSIDDHILMAQEAVHLLDKKSVWRNLLKLKVTLDIYLKATGQEINLNKSRFYTSKHITSSQNQHMEKALGIKRGNLSFTYLGAPICKGILRKEHCKDILGHFEKLIHSWYSKTLNQMGRLILIKHVLSSIPLHTLAVHTIPKSIIHTLNRYMANFLWGQKEGSHKYHWVRWAQITKPDVEGGLGIKSLKDLQQAYTLKLWWKARNDIGIWGPYVRARYMKTGIMKERITDSPTWKRICRSNDLATSHTTTTSSGLLWEGGNFSLKSAFNMVQGSGTNILSCKYIWHSSNIPKIKIFLWRLLNSALPFPKNLCRFMAALPSFCPLCHKDNDDIDHSMLHCPTAKEVWNFMASISNGPRVKENTTLRQHLLAW</sequence>
<accession>A0A484KUQ9</accession>
<dbReference type="Pfam" id="PF13966">
    <property type="entry name" value="zf-RVT"/>
    <property type="match status" value="1"/>
</dbReference>
<dbReference type="PANTHER" id="PTHR33116:SF78">
    <property type="entry name" value="OS12G0587133 PROTEIN"/>
    <property type="match status" value="1"/>
</dbReference>